<keyword evidence="3" id="KW-0694">RNA-binding</keyword>
<dbReference type="EMBL" id="ATHI01000026">
    <property type="protein sequence ID" value="EPR32956.1"/>
    <property type="molecule type" value="Genomic_DNA"/>
</dbReference>
<organism evidence="6 7">
    <name type="scientific">Alkalidesulfovibrio alkalitolerans DSM 16529</name>
    <dbReference type="NCBI Taxonomy" id="1121439"/>
    <lineage>
        <taxon>Bacteria</taxon>
        <taxon>Pseudomonadati</taxon>
        <taxon>Thermodesulfobacteriota</taxon>
        <taxon>Desulfovibrionia</taxon>
        <taxon>Desulfovibrionales</taxon>
        <taxon>Desulfovibrionaceae</taxon>
        <taxon>Alkalidesulfovibrio</taxon>
    </lineage>
</organism>
<comment type="similarity">
    <text evidence="1">Belongs to the pseudouridine synthase RluA family.</text>
</comment>
<dbReference type="PANTHER" id="PTHR21600:SF87">
    <property type="entry name" value="RNA PSEUDOURIDYLATE SYNTHASE DOMAIN-CONTAINING PROTEIN 1"/>
    <property type="match status" value="1"/>
</dbReference>
<dbReference type="Proteomes" id="UP000014975">
    <property type="component" value="Unassembled WGS sequence"/>
</dbReference>
<dbReference type="SUPFAM" id="SSF55120">
    <property type="entry name" value="Pseudouridine synthase"/>
    <property type="match status" value="1"/>
</dbReference>
<reference evidence="6 7" key="1">
    <citation type="journal article" date="2013" name="Genome Announc.">
        <title>Draft genome sequences for three mercury-methylating, sulfate-reducing bacteria.</title>
        <authorList>
            <person name="Brown S.D."/>
            <person name="Hurt R.A.Jr."/>
            <person name="Gilmour C.C."/>
            <person name="Elias D.A."/>
        </authorList>
    </citation>
    <scope>NUCLEOTIDE SEQUENCE [LARGE SCALE GENOMIC DNA]</scope>
    <source>
        <strain evidence="6 7">DSM 16529</strain>
    </source>
</reference>
<evidence type="ECO:0000313" key="7">
    <source>
        <dbReference type="Proteomes" id="UP000014975"/>
    </source>
</evidence>
<dbReference type="InterPro" id="IPR050188">
    <property type="entry name" value="RluA_PseudoU_synthase"/>
</dbReference>
<evidence type="ECO:0000259" key="5">
    <source>
        <dbReference type="Pfam" id="PF01479"/>
    </source>
</evidence>
<feature type="domain" description="RNA-binding S4" evidence="5">
    <location>
        <begin position="17"/>
        <end position="60"/>
    </location>
</feature>
<dbReference type="InterPro" id="IPR006145">
    <property type="entry name" value="PsdUridine_synth_RsuA/RluA"/>
</dbReference>
<name>S7T8N4_9BACT</name>
<dbReference type="Gene3D" id="3.30.2350.10">
    <property type="entry name" value="Pseudouridine synthase"/>
    <property type="match status" value="1"/>
</dbReference>
<comment type="caution">
    <text evidence="6">The sequence shown here is derived from an EMBL/GenBank/DDBJ whole genome shotgun (WGS) entry which is preliminary data.</text>
</comment>
<dbReference type="STRING" id="1121439.dsat_0397"/>
<dbReference type="InterPro" id="IPR020103">
    <property type="entry name" value="PsdUridine_synth_cat_dom_sf"/>
</dbReference>
<dbReference type="PROSITE" id="PS01129">
    <property type="entry name" value="PSI_RLU"/>
    <property type="match status" value="1"/>
</dbReference>
<dbReference type="PATRIC" id="fig|1121439.3.peg.1747"/>
<dbReference type="RefSeq" id="WP_020887091.1">
    <property type="nucleotide sequence ID" value="NZ_ATHI01000026.1"/>
</dbReference>
<proteinExistence type="inferred from homology"/>
<dbReference type="CDD" id="cd02869">
    <property type="entry name" value="PseudoU_synth_RluA_like"/>
    <property type="match status" value="1"/>
</dbReference>
<accession>S7T8N4</accession>
<dbReference type="OrthoDB" id="128480at2"/>
<dbReference type="GO" id="GO:0120159">
    <property type="term" value="F:rRNA pseudouridine synthase activity"/>
    <property type="evidence" value="ECO:0007669"/>
    <property type="project" value="UniProtKB-ARBA"/>
</dbReference>
<evidence type="ECO:0000256" key="2">
    <source>
        <dbReference type="ARBA" id="ARBA00023235"/>
    </source>
</evidence>
<sequence length="290" mass="31216">MAGVVTVTVGPAESGMKLLLFLEARLGKGVPRAAIQKWIRTGQVRVDGGRAKPFDRLLAGQSVRIPPHEPGETAPERLKASGPPLEILYEDAETVVVKKPRGLAAQGGTGLSDSVADRLLAMYAGTNVSPAPVHRLDRETTGILVAGKTHEARRRLSEIFAGREAKKTYLAWVAGRWPEERAVTLSDRLEKAASGTGLEKVRAGAGRQALARVRPLRLGEGASLLAVELFTGRTHQIRVQLATRGHPVLGDRKYGAPPHATPLMLHAWRLELPGLPPLVCAPDWDGEWAP</sequence>
<dbReference type="AlphaFoldDB" id="S7T8N4"/>
<keyword evidence="7" id="KW-1185">Reference proteome</keyword>
<dbReference type="CDD" id="cd00165">
    <property type="entry name" value="S4"/>
    <property type="match status" value="1"/>
</dbReference>
<dbReference type="PANTHER" id="PTHR21600">
    <property type="entry name" value="MITOCHONDRIAL RNA PSEUDOURIDINE SYNTHASE"/>
    <property type="match status" value="1"/>
</dbReference>
<feature type="domain" description="Pseudouridine synthase RsuA/RluA-like" evidence="4">
    <location>
        <begin position="94"/>
        <end position="242"/>
    </location>
</feature>
<dbReference type="GO" id="GO:0000455">
    <property type="term" value="P:enzyme-directed rRNA pseudouridine synthesis"/>
    <property type="evidence" value="ECO:0007669"/>
    <property type="project" value="UniProtKB-ARBA"/>
</dbReference>
<dbReference type="PROSITE" id="PS50889">
    <property type="entry name" value="S4"/>
    <property type="match status" value="1"/>
</dbReference>
<dbReference type="InterPro" id="IPR036986">
    <property type="entry name" value="S4_RNA-bd_sf"/>
</dbReference>
<dbReference type="Gene3D" id="3.10.290.10">
    <property type="entry name" value="RNA-binding S4 domain"/>
    <property type="match status" value="1"/>
</dbReference>
<evidence type="ECO:0000256" key="1">
    <source>
        <dbReference type="ARBA" id="ARBA00010876"/>
    </source>
</evidence>
<dbReference type="InterPro" id="IPR006224">
    <property type="entry name" value="PsdUridine_synth_RluA-like_CS"/>
</dbReference>
<dbReference type="Pfam" id="PF01479">
    <property type="entry name" value="S4"/>
    <property type="match status" value="1"/>
</dbReference>
<gene>
    <name evidence="6" type="ORF">dsat_0397</name>
</gene>
<dbReference type="GO" id="GO:0003723">
    <property type="term" value="F:RNA binding"/>
    <property type="evidence" value="ECO:0007669"/>
    <property type="project" value="UniProtKB-KW"/>
</dbReference>
<dbReference type="InterPro" id="IPR002942">
    <property type="entry name" value="S4_RNA-bd"/>
</dbReference>
<evidence type="ECO:0000256" key="3">
    <source>
        <dbReference type="PROSITE-ProRule" id="PRU00182"/>
    </source>
</evidence>
<evidence type="ECO:0000259" key="4">
    <source>
        <dbReference type="Pfam" id="PF00849"/>
    </source>
</evidence>
<keyword evidence="2" id="KW-0413">Isomerase</keyword>
<protein>
    <submittedName>
        <fullName evidence="6">Pseudouridine synthase</fullName>
    </submittedName>
</protein>
<dbReference type="Pfam" id="PF00849">
    <property type="entry name" value="PseudoU_synth_2"/>
    <property type="match status" value="1"/>
</dbReference>
<dbReference type="eggNOG" id="COG0564">
    <property type="taxonomic scope" value="Bacteria"/>
</dbReference>
<evidence type="ECO:0000313" key="6">
    <source>
        <dbReference type="EMBL" id="EPR32956.1"/>
    </source>
</evidence>